<name>A0A1H1UTH7_9MICC</name>
<evidence type="ECO:0000256" key="1">
    <source>
        <dbReference type="ARBA" id="ARBA00004651"/>
    </source>
</evidence>
<evidence type="ECO:0000313" key="10">
    <source>
        <dbReference type="EMBL" id="SDS75169.1"/>
    </source>
</evidence>
<feature type="region of interest" description="Disordered" evidence="8">
    <location>
        <begin position="1"/>
        <end position="32"/>
    </location>
</feature>
<dbReference type="InterPro" id="IPR000515">
    <property type="entry name" value="MetI-like"/>
</dbReference>
<evidence type="ECO:0000256" key="6">
    <source>
        <dbReference type="ARBA" id="ARBA00023136"/>
    </source>
</evidence>
<dbReference type="RefSeq" id="WP_091717708.1">
    <property type="nucleotide sequence ID" value="NZ_LT629779.1"/>
</dbReference>
<evidence type="ECO:0000256" key="2">
    <source>
        <dbReference type="ARBA" id="ARBA00022448"/>
    </source>
</evidence>
<feature type="transmembrane region" description="Helical" evidence="7">
    <location>
        <begin position="135"/>
        <end position="159"/>
    </location>
</feature>
<evidence type="ECO:0000313" key="11">
    <source>
        <dbReference type="Proteomes" id="UP000198751"/>
    </source>
</evidence>
<evidence type="ECO:0000259" key="9">
    <source>
        <dbReference type="PROSITE" id="PS50928"/>
    </source>
</evidence>
<keyword evidence="4 7" id="KW-0812">Transmembrane</keyword>
<feature type="transmembrane region" description="Helical" evidence="7">
    <location>
        <begin position="270"/>
        <end position="291"/>
    </location>
</feature>
<accession>A0A1H1UTH7</accession>
<feature type="transmembrane region" description="Helical" evidence="7">
    <location>
        <begin position="42"/>
        <end position="60"/>
    </location>
</feature>
<gene>
    <name evidence="10" type="ORF">SAMN04489743_0767</name>
</gene>
<keyword evidence="3" id="KW-1003">Cell membrane</keyword>
<organism evidence="10 11">
    <name type="scientific">Pseudarthrobacter equi</name>
    <dbReference type="NCBI Taxonomy" id="728066"/>
    <lineage>
        <taxon>Bacteria</taxon>
        <taxon>Bacillati</taxon>
        <taxon>Actinomycetota</taxon>
        <taxon>Actinomycetes</taxon>
        <taxon>Micrococcales</taxon>
        <taxon>Micrococcaceae</taxon>
        <taxon>Pseudarthrobacter</taxon>
    </lineage>
</organism>
<comment type="similarity">
    <text evidence="7">Belongs to the binding-protein-dependent transport system permease family.</text>
</comment>
<feature type="transmembrane region" description="Helical" evidence="7">
    <location>
        <begin position="171"/>
        <end position="191"/>
    </location>
</feature>
<dbReference type="PROSITE" id="PS50928">
    <property type="entry name" value="ABC_TM1"/>
    <property type="match status" value="1"/>
</dbReference>
<dbReference type="InterPro" id="IPR035906">
    <property type="entry name" value="MetI-like_sf"/>
</dbReference>
<dbReference type="GO" id="GO:0005886">
    <property type="term" value="C:plasma membrane"/>
    <property type="evidence" value="ECO:0007669"/>
    <property type="project" value="UniProtKB-SubCell"/>
</dbReference>
<proteinExistence type="inferred from homology"/>
<dbReference type="GO" id="GO:0055085">
    <property type="term" value="P:transmembrane transport"/>
    <property type="evidence" value="ECO:0007669"/>
    <property type="project" value="InterPro"/>
</dbReference>
<dbReference type="SUPFAM" id="SSF161098">
    <property type="entry name" value="MetI-like"/>
    <property type="match status" value="1"/>
</dbReference>
<dbReference type="Pfam" id="PF00528">
    <property type="entry name" value="BPD_transp_1"/>
    <property type="match status" value="1"/>
</dbReference>
<protein>
    <submittedName>
        <fullName evidence="10">Carbohydrate ABC transporter membrane protein 2, CUT1 family</fullName>
    </submittedName>
</protein>
<dbReference type="AlphaFoldDB" id="A0A1H1UTH7"/>
<feature type="compositionally biased region" description="Low complexity" evidence="8">
    <location>
        <begin position="13"/>
        <end position="23"/>
    </location>
</feature>
<evidence type="ECO:0000256" key="3">
    <source>
        <dbReference type="ARBA" id="ARBA00022475"/>
    </source>
</evidence>
<dbReference type="Proteomes" id="UP000198751">
    <property type="component" value="Chromosome I"/>
</dbReference>
<keyword evidence="2 7" id="KW-0813">Transport</keyword>
<dbReference type="OrthoDB" id="3524874at2"/>
<dbReference type="PANTHER" id="PTHR43744:SF6">
    <property type="entry name" value="ABC TRANSPORTER PERMEASE PROTEIN YESQ-RELATED"/>
    <property type="match status" value="1"/>
</dbReference>
<dbReference type="CDD" id="cd06261">
    <property type="entry name" value="TM_PBP2"/>
    <property type="match status" value="1"/>
</dbReference>
<feature type="transmembrane region" description="Helical" evidence="7">
    <location>
        <begin position="99"/>
        <end position="123"/>
    </location>
</feature>
<sequence length="306" mass="34292">MALLESPRTSATKPGKPAKQPKQADPEDALTGTRGTRFSRHLILCLVGLVMMYPLLWLISSSFKPSNDIFRQLGLWPDNWDFNNYAEGWTALNQPFHVYLINSMIVVVFSIIGNIFSCALAAYAFARMEFTGRKLFFALMLGTLMLPGHVLLVPQYIIFSQLGWLDTYLPLIVPNFMATNAFFIFLMVQFMKALPKELDDAAQIDGCGPFRTFLRVILPLCVPAMATTAIFTFISTWNEFFGPLLYIQNQDLYTVPLALRAFMDSEGQSMWGPMFAMSVVSIAPIIGFFIAGQKYLINGIATTGLK</sequence>
<dbReference type="PANTHER" id="PTHR43744">
    <property type="entry name" value="ABC TRANSPORTER PERMEASE PROTEIN MG189-RELATED-RELATED"/>
    <property type="match status" value="1"/>
</dbReference>
<keyword evidence="6 7" id="KW-0472">Membrane</keyword>
<keyword evidence="11" id="KW-1185">Reference proteome</keyword>
<evidence type="ECO:0000256" key="7">
    <source>
        <dbReference type="RuleBase" id="RU363032"/>
    </source>
</evidence>
<comment type="subcellular location">
    <subcellularLocation>
        <location evidence="1 7">Cell membrane</location>
        <topology evidence="1 7">Multi-pass membrane protein</topology>
    </subcellularLocation>
</comment>
<evidence type="ECO:0000256" key="8">
    <source>
        <dbReference type="SAM" id="MobiDB-lite"/>
    </source>
</evidence>
<reference evidence="11" key="1">
    <citation type="submission" date="2016-10" db="EMBL/GenBank/DDBJ databases">
        <authorList>
            <person name="Varghese N."/>
            <person name="Submissions S."/>
        </authorList>
    </citation>
    <scope>NUCLEOTIDE SEQUENCE [LARGE SCALE GENOMIC DNA]</scope>
    <source>
        <strain evidence="11">IMMIB L-1606</strain>
    </source>
</reference>
<feature type="transmembrane region" description="Helical" evidence="7">
    <location>
        <begin position="212"/>
        <end position="234"/>
    </location>
</feature>
<keyword evidence="5 7" id="KW-1133">Transmembrane helix</keyword>
<evidence type="ECO:0000256" key="5">
    <source>
        <dbReference type="ARBA" id="ARBA00022989"/>
    </source>
</evidence>
<feature type="domain" description="ABC transmembrane type-1" evidence="9">
    <location>
        <begin position="100"/>
        <end position="292"/>
    </location>
</feature>
<dbReference type="EMBL" id="LT629779">
    <property type="protein sequence ID" value="SDS75169.1"/>
    <property type="molecule type" value="Genomic_DNA"/>
</dbReference>
<dbReference type="Gene3D" id="1.10.3720.10">
    <property type="entry name" value="MetI-like"/>
    <property type="match status" value="1"/>
</dbReference>
<evidence type="ECO:0000256" key="4">
    <source>
        <dbReference type="ARBA" id="ARBA00022692"/>
    </source>
</evidence>